<dbReference type="EMBL" id="AMCI01007732">
    <property type="protein sequence ID" value="EJW92139.1"/>
    <property type="molecule type" value="Genomic_DNA"/>
</dbReference>
<dbReference type="PROSITE" id="PS51257">
    <property type="entry name" value="PROKAR_LIPOPROTEIN"/>
    <property type="match status" value="1"/>
</dbReference>
<name>J9FXS0_9ZZZZ</name>
<evidence type="ECO:0000313" key="1">
    <source>
        <dbReference type="EMBL" id="EJW92139.1"/>
    </source>
</evidence>
<sequence>MTPKPCITCQNVFASCITLPASLSNHFFSRSSKHSAVSAPDA</sequence>
<protein>
    <submittedName>
        <fullName evidence="1">Uncharacterized protein</fullName>
    </submittedName>
</protein>
<reference evidence="1" key="1">
    <citation type="journal article" date="2012" name="PLoS ONE">
        <title>Gene sets for utilization of primary and secondary nutrition supplies in the distal gut of endangered iberian lynx.</title>
        <authorList>
            <person name="Alcaide M."/>
            <person name="Messina E."/>
            <person name="Richter M."/>
            <person name="Bargiela R."/>
            <person name="Peplies J."/>
            <person name="Huws S.A."/>
            <person name="Newbold C.J."/>
            <person name="Golyshin P.N."/>
            <person name="Simon M.A."/>
            <person name="Lopez G."/>
            <person name="Yakimov M.M."/>
            <person name="Ferrer M."/>
        </authorList>
    </citation>
    <scope>NUCLEOTIDE SEQUENCE</scope>
</reference>
<accession>J9FXS0</accession>
<dbReference type="AlphaFoldDB" id="J9FXS0"/>
<proteinExistence type="predicted"/>
<organism evidence="1">
    <name type="scientific">gut metagenome</name>
    <dbReference type="NCBI Taxonomy" id="749906"/>
    <lineage>
        <taxon>unclassified sequences</taxon>
        <taxon>metagenomes</taxon>
        <taxon>organismal metagenomes</taxon>
    </lineage>
</organism>
<gene>
    <name evidence="1" type="ORF">EVA_19754</name>
</gene>
<comment type="caution">
    <text evidence="1">The sequence shown here is derived from an EMBL/GenBank/DDBJ whole genome shotgun (WGS) entry which is preliminary data.</text>
</comment>